<sequence length="161" mass="17787">MAPILPFLKPSQIKLLNELIEKGASFVHSEPMLESAIHSPSNHQYYLKENDLAQLAAIQSCALIQNHLLLNGNKRTALLAANLFLLQNGKALQRDPYQAEANDAITQAHSQIAEGKMDSAALVNIYRACMTAATLTQTAIVEDESRPPSDNQKRRYYASAR</sequence>
<dbReference type="InterPro" id="IPR036597">
    <property type="entry name" value="Fido-like_dom_sf"/>
</dbReference>
<dbReference type="AlphaFoldDB" id="A0A8H3EGG0"/>
<protein>
    <recommendedName>
        <fullName evidence="1">Fido domain-containing protein</fullName>
    </recommendedName>
</protein>
<name>A0A8H3EGG0_9LECA</name>
<dbReference type="InterPro" id="IPR006440">
    <property type="entry name" value="Doc"/>
</dbReference>
<reference evidence="2" key="1">
    <citation type="submission" date="2021-03" db="EMBL/GenBank/DDBJ databases">
        <authorList>
            <person name="Tagirdzhanova G."/>
        </authorList>
    </citation>
    <scope>NUCLEOTIDE SEQUENCE</scope>
</reference>
<dbReference type="PROSITE" id="PS51459">
    <property type="entry name" value="FIDO"/>
    <property type="match status" value="1"/>
</dbReference>
<evidence type="ECO:0000313" key="2">
    <source>
        <dbReference type="EMBL" id="CAF9906064.1"/>
    </source>
</evidence>
<dbReference type="GO" id="GO:0016301">
    <property type="term" value="F:kinase activity"/>
    <property type="evidence" value="ECO:0007669"/>
    <property type="project" value="InterPro"/>
</dbReference>
<dbReference type="PANTHER" id="PTHR39426:SF1">
    <property type="entry name" value="HOMOLOGY TO DEATH-ON-CURING PROTEIN OF PHAGE P1"/>
    <property type="match status" value="1"/>
</dbReference>
<evidence type="ECO:0000259" key="1">
    <source>
        <dbReference type="PROSITE" id="PS51459"/>
    </source>
</evidence>
<dbReference type="Proteomes" id="UP000664534">
    <property type="component" value="Unassembled WGS sequence"/>
</dbReference>
<evidence type="ECO:0000313" key="3">
    <source>
        <dbReference type="Proteomes" id="UP000664534"/>
    </source>
</evidence>
<organism evidence="2 3">
    <name type="scientific">Imshaugia aleurites</name>
    <dbReference type="NCBI Taxonomy" id="172621"/>
    <lineage>
        <taxon>Eukaryota</taxon>
        <taxon>Fungi</taxon>
        <taxon>Dikarya</taxon>
        <taxon>Ascomycota</taxon>
        <taxon>Pezizomycotina</taxon>
        <taxon>Lecanoromycetes</taxon>
        <taxon>OSLEUM clade</taxon>
        <taxon>Lecanoromycetidae</taxon>
        <taxon>Lecanorales</taxon>
        <taxon>Lecanorineae</taxon>
        <taxon>Parmeliaceae</taxon>
        <taxon>Imshaugia</taxon>
    </lineage>
</organism>
<comment type="caution">
    <text evidence="2">The sequence shown here is derived from an EMBL/GenBank/DDBJ whole genome shotgun (WGS) entry which is preliminary data.</text>
</comment>
<dbReference type="Pfam" id="PF02661">
    <property type="entry name" value="Fic"/>
    <property type="match status" value="1"/>
</dbReference>
<dbReference type="OrthoDB" id="3049701at2759"/>
<dbReference type="Gene3D" id="1.20.120.1870">
    <property type="entry name" value="Fic/DOC protein, Fido domain"/>
    <property type="match status" value="1"/>
</dbReference>
<accession>A0A8H3EGG0</accession>
<keyword evidence="3" id="KW-1185">Reference proteome</keyword>
<dbReference type="NCBIfam" id="TIGR01550">
    <property type="entry name" value="DOC_P1"/>
    <property type="match status" value="1"/>
</dbReference>
<dbReference type="SUPFAM" id="SSF140931">
    <property type="entry name" value="Fic-like"/>
    <property type="match status" value="1"/>
</dbReference>
<dbReference type="PANTHER" id="PTHR39426">
    <property type="entry name" value="HOMOLOGY TO DEATH-ON-CURING PROTEIN OF PHAGE P1"/>
    <property type="match status" value="1"/>
</dbReference>
<proteinExistence type="predicted"/>
<feature type="domain" description="Fido" evidence="1">
    <location>
        <begin position="1"/>
        <end position="128"/>
    </location>
</feature>
<dbReference type="EMBL" id="CAJPDT010000002">
    <property type="protein sequence ID" value="CAF9906064.1"/>
    <property type="molecule type" value="Genomic_DNA"/>
</dbReference>
<gene>
    <name evidence="2" type="ORF">IMSHALPRED_004065</name>
</gene>
<dbReference type="InterPro" id="IPR053737">
    <property type="entry name" value="Type_II_TA_Toxin"/>
</dbReference>
<dbReference type="InterPro" id="IPR003812">
    <property type="entry name" value="Fido"/>
</dbReference>